<dbReference type="InterPro" id="IPR025961">
    <property type="entry name" value="Metal_resist"/>
</dbReference>
<dbReference type="Gene3D" id="1.20.120.1490">
    <property type="match status" value="1"/>
</dbReference>
<accession>A0ABU5SAJ7</accession>
<keyword evidence="2" id="KW-1133">Transmembrane helix</keyword>
<evidence type="ECO:0000256" key="2">
    <source>
        <dbReference type="SAM" id="Phobius"/>
    </source>
</evidence>
<dbReference type="RefSeq" id="WP_323698893.1">
    <property type="nucleotide sequence ID" value="NZ_JAYGIL010000037.1"/>
</dbReference>
<proteinExistence type="predicted"/>
<evidence type="ECO:0000313" key="4">
    <source>
        <dbReference type="Proteomes" id="UP001303899"/>
    </source>
</evidence>
<keyword evidence="1" id="KW-0175">Coiled coil</keyword>
<feature type="transmembrane region" description="Helical" evidence="2">
    <location>
        <begin position="6"/>
        <end position="26"/>
    </location>
</feature>
<keyword evidence="2" id="KW-0812">Transmembrane</keyword>
<dbReference type="Pfam" id="PF13801">
    <property type="entry name" value="Metal_resist"/>
    <property type="match status" value="1"/>
</dbReference>
<protein>
    <submittedName>
        <fullName evidence="3">Periplasmic heavy metal sensor</fullName>
    </submittedName>
</protein>
<evidence type="ECO:0000313" key="3">
    <source>
        <dbReference type="EMBL" id="MEA5405488.1"/>
    </source>
</evidence>
<gene>
    <name evidence="3" type="ORF">VB776_21290</name>
</gene>
<dbReference type="Proteomes" id="UP001303899">
    <property type="component" value="Unassembled WGS sequence"/>
</dbReference>
<dbReference type="EMBL" id="JAYGIL010000037">
    <property type="protein sequence ID" value="MEA5405488.1"/>
    <property type="molecule type" value="Genomic_DNA"/>
</dbReference>
<feature type="coiled-coil region" evidence="1">
    <location>
        <begin position="46"/>
        <end position="80"/>
    </location>
</feature>
<organism evidence="3 4">
    <name type="scientific">Arcicella gelida</name>
    <dbReference type="NCBI Taxonomy" id="2984195"/>
    <lineage>
        <taxon>Bacteria</taxon>
        <taxon>Pseudomonadati</taxon>
        <taxon>Bacteroidota</taxon>
        <taxon>Cytophagia</taxon>
        <taxon>Cytophagales</taxon>
        <taxon>Flectobacillaceae</taxon>
        <taxon>Arcicella</taxon>
    </lineage>
</organism>
<reference evidence="3 4" key="1">
    <citation type="submission" date="2023-12" db="EMBL/GenBank/DDBJ databases">
        <title>Novel species of the genus Arcicella isolated from rivers.</title>
        <authorList>
            <person name="Lu H."/>
        </authorList>
    </citation>
    <scope>NUCLEOTIDE SEQUENCE [LARGE SCALE GENOMIC DNA]</scope>
    <source>
        <strain evidence="3 4">DC2W</strain>
    </source>
</reference>
<keyword evidence="4" id="KW-1185">Reference proteome</keyword>
<name>A0ABU5SAJ7_9BACT</name>
<comment type="caution">
    <text evidence="3">The sequence shown here is derived from an EMBL/GenBank/DDBJ whole genome shotgun (WGS) entry which is preliminary data.</text>
</comment>
<sequence>MKNKSAWLIGLLVLLNVFLLGTIWFTHDKPPHPDRQEVRKFVERELQFTEEQVNQYDVLIKEHQQEMRSIHQQMRPLKNELFQMIAFPEDSLKTKIVSEQIAKLVIQQDLATLKHFRKVRNTICTDKQKPLLDNLLSEILAKMGRQGSPPPPKRP</sequence>
<keyword evidence="2" id="KW-0472">Membrane</keyword>
<evidence type="ECO:0000256" key="1">
    <source>
        <dbReference type="SAM" id="Coils"/>
    </source>
</evidence>